<proteinExistence type="predicted"/>
<name>A0A0X1KND6_9EURY</name>
<feature type="transmembrane region" description="Helical" evidence="1">
    <location>
        <begin position="43"/>
        <end position="62"/>
    </location>
</feature>
<evidence type="ECO:0000256" key="1">
    <source>
        <dbReference type="SAM" id="Phobius"/>
    </source>
</evidence>
<dbReference type="EMBL" id="CP007140">
    <property type="protein sequence ID" value="AJC72811.1"/>
    <property type="molecule type" value="Genomic_DNA"/>
</dbReference>
<protein>
    <submittedName>
        <fullName evidence="2">Uncharacterized protein</fullName>
    </submittedName>
</protein>
<dbReference type="STRING" id="1432656.X802_08700"/>
<accession>A0A0X1KND6</accession>
<dbReference type="AlphaFoldDB" id="A0A0X1KND6"/>
<dbReference type="KEGG" id="tgy:X802_08700"/>
<organism evidence="2 3">
    <name type="scientific">Thermococcus guaymasensis DSM 11113</name>
    <dbReference type="NCBI Taxonomy" id="1432656"/>
    <lineage>
        <taxon>Archaea</taxon>
        <taxon>Methanobacteriati</taxon>
        <taxon>Methanobacteriota</taxon>
        <taxon>Thermococci</taxon>
        <taxon>Thermococcales</taxon>
        <taxon>Thermococcaceae</taxon>
        <taxon>Thermococcus</taxon>
    </lineage>
</organism>
<keyword evidence="1" id="KW-0472">Membrane</keyword>
<evidence type="ECO:0000313" key="3">
    <source>
        <dbReference type="Proteomes" id="UP000062043"/>
    </source>
</evidence>
<feature type="transmembrane region" description="Helical" evidence="1">
    <location>
        <begin position="68"/>
        <end position="90"/>
    </location>
</feature>
<dbReference type="PATRIC" id="fig|1432656.3.peg.1694"/>
<keyword evidence="1" id="KW-1133">Transmembrane helix</keyword>
<reference evidence="2 3" key="1">
    <citation type="submission" date="2014-01" db="EMBL/GenBank/DDBJ databases">
        <title>Genome sequencing of Thermococcus guaymasensis.</title>
        <authorList>
            <person name="Zhang X."/>
            <person name="Alvare G."/>
            <person name="Fristensky B."/>
            <person name="Chen L."/>
            <person name="Suen T."/>
            <person name="Chen Q."/>
            <person name="Ma K."/>
        </authorList>
    </citation>
    <scope>NUCLEOTIDE SEQUENCE [LARGE SCALE GENOMIC DNA]</scope>
    <source>
        <strain evidence="2 3">DSM 11113</strain>
    </source>
</reference>
<evidence type="ECO:0000313" key="2">
    <source>
        <dbReference type="EMBL" id="AJC72811.1"/>
    </source>
</evidence>
<gene>
    <name evidence="2" type="ORF">X802_08700</name>
</gene>
<dbReference type="Proteomes" id="UP000062043">
    <property type="component" value="Chromosome"/>
</dbReference>
<keyword evidence="1" id="KW-0812">Transmembrane</keyword>
<keyword evidence="3" id="KW-1185">Reference proteome</keyword>
<sequence length="109" mass="12778">MILLEVILVWIRATEFFYYFHDWFTTENICGPDYMDSENWRRVLRGALILAVPTILAIWLLNLADEDVIPIVGGIGVIILYQLLIGALISDEIEKSRRERKGGWRYGWY</sequence>